<comment type="caution">
    <text evidence="1">The sequence shown here is derived from an EMBL/GenBank/DDBJ whole genome shotgun (WGS) entry which is preliminary data.</text>
</comment>
<organism evidence="1 2">
    <name type="scientific">Lentilactobacillus kisonensis DSM 19906 = JCM 15041</name>
    <dbReference type="NCBI Taxonomy" id="1423766"/>
    <lineage>
        <taxon>Bacteria</taxon>
        <taxon>Bacillati</taxon>
        <taxon>Bacillota</taxon>
        <taxon>Bacilli</taxon>
        <taxon>Lactobacillales</taxon>
        <taxon>Lactobacillaceae</taxon>
        <taxon>Lentilactobacillus</taxon>
    </lineage>
</organism>
<protein>
    <submittedName>
        <fullName evidence="1">Uncharacterized protein</fullName>
    </submittedName>
</protein>
<name>A0A0R1NNJ8_9LACO</name>
<accession>A0A0R1NNJ8</accession>
<dbReference type="PATRIC" id="fig|1423766.4.peg.2567"/>
<dbReference type="EMBL" id="AZEB01000066">
    <property type="protein sequence ID" value="KRL18099.1"/>
    <property type="molecule type" value="Genomic_DNA"/>
</dbReference>
<evidence type="ECO:0000313" key="1">
    <source>
        <dbReference type="EMBL" id="KRL18099.1"/>
    </source>
</evidence>
<dbReference type="Proteomes" id="UP000051439">
    <property type="component" value="Unassembled WGS sequence"/>
</dbReference>
<reference evidence="1 2" key="1">
    <citation type="journal article" date="2015" name="Genome Announc.">
        <title>Expanding the biotechnology potential of lactobacilli through comparative genomics of 213 strains and associated genera.</title>
        <authorList>
            <person name="Sun Z."/>
            <person name="Harris H.M."/>
            <person name="McCann A."/>
            <person name="Guo C."/>
            <person name="Argimon S."/>
            <person name="Zhang W."/>
            <person name="Yang X."/>
            <person name="Jeffery I.B."/>
            <person name="Cooney J.C."/>
            <person name="Kagawa T.F."/>
            <person name="Liu W."/>
            <person name="Song Y."/>
            <person name="Salvetti E."/>
            <person name="Wrobel A."/>
            <person name="Rasinkangas P."/>
            <person name="Parkhill J."/>
            <person name="Rea M.C."/>
            <person name="O'Sullivan O."/>
            <person name="Ritari J."/>
            <person name="Douillard F.P."/>
            <person name="Paul Ross R."/>
            <person name="Yang R."/>
            <person name="Briner A.E."/>
            <person name="Felis G.E."/>
            <person name="de Vos W.M."/>
            <person name="Barrangou R."/>
            <person name="Klaenhammer T.R."/>
            <person name="Caufield P.W."/>
            <person name="Cui Y."/>
            <person name="Zhang H."/>
            <person name="O'Toole P.W."/>
        </authorList>
    </citation>
    <scope>NUCLEOTIDE SEQUENCE [LARGE SCALE GENOMIC DNA]</scope>
    <source>
        <strain evidence="1 2">DSM 19906</strain>
    </source>
</reference>
<evidence type="ECO:0000313" key="2">
    <source>
        <dbReference type="Proteomes" id="UP000051439"/>
    </source>
</evidence>
<gene>
    <name evidence="1" type="ORF">FC98_GL002465</name>
</gene>
<keyword evidence="2" id="KW-1185">Reference proteome</keyword>
<sequence length="182" mass="20720">MDIQGGELNLAELFSDDNNFSKIKEELRALNRYRVEVGVMVPVGNKSLAFLQMIATVNEFGAEIYPKNGPYLVIPMKDGSFYKLKHVKIPERSFLRDGIDLGMFRINELVERDLSRIMNSELTAYELYEDVGRLIQQRIKDEIKLKVTPHNAPITIENKGKDDPLVDTGALYKSIGVKVMEI</sequence>
<dbReference type="AlphaFoldDB" id="A0A0R1NNJ8"/>
<proteinExistence type="predicted"/>